<reference evidence="4" key="1">
    <citation type="submission" date="2016-06" db="UniProtKB">
        <authorList>
            <consortium name="WormBaseParasite"/>
        </authorList>
    </citation>
    <scope>IDENTIFICATION</scope>
</reference>
<gene>
    <name evidence="2" type="ORF">ECPE_LOCUS3164</name>
</gene>
<dbReference type="AlphaFoldDB" id="A0A183A879"/>
<feature type="region of interest" description="Disordered" evidence="1">
    <location>
        <begin position="35"/>
        <end position="120"/>
    </location>
</feature>
<dbReference type="Proteomes" id="UP000272942">
    <property type="component" value="Unassembled WGS sequence"/>
</dbReference>
<dbReference type="EMBL" id="UZAN01040142">
    <property type="protein sequence ID" value="VDP68601.1"/>
    <property type="molecule type" value="Genomic_DNA"/>
</dbReference>
<feature type="compositionally biased region" description="Basic residues" evidence="1">
    <location>
        <begin position="38"/>
        <end position="49"/>
    </location>
</feature>
<organism evidence="4">
    <name type="scientific">Echinostoma caproni</name>
    <dbReference type="NCBI Taxonomy" id="27848"/>
    <lineage>
        <taxon>Eukaryota</taxon>
        <taxon>Metazoa</taxon>
        <taxon>Spiralia</taxon>
        <taxon>Lophotrochozoa</taxon>
        <taxon>Platyhelminthes</taxon>
        <taxon>Trematoda</taxon>
        <taxon>Digenea</taxon>
        <taxon>Plagiorchiida</taxon>
        <taxon>Echinostomata</taxon>
        <taxon>Echinostomatoidea</taxon>
        <taxon>Echinostomatidae</taxon>
        <taxon>Echinostoma</taxon>
    </lineage>
</organism>
<protein>
    <submittedName>
        <fullName evidence="2 4">Uncharacterized protein</fullName>
    </submittedName>
</protein>
<keyword evidence="3" id="KW-1185">Reference proteome</keyword>
<proteinExistence type="predicted"/>
<evidence type="ECO:0000256" key="1">
    <source>
        <dbReference type="SAM" id="MobiDB-lite"/>
    </source>
</evidence>
<reference evidence="2 3" key="2">
    <citation type="submission" date="2018-11" db="EMBL/GenBank/DDBJ databases">
        <authorList>
            <consortium name="Pathogen Informatics"/>
        </authorList>
    </citation>
    <scope>NUCLEOTIDE SEQUENCE [LARGE SCALE GENOMIC DNA]</scope>
    <source>
        <strain evidence="2 3">Egypt</strain>
    </source>
</reference>
<dbReference type="WBParaSite" id="ECPE_0000316701-mRNA-1">
    <property type="protein sequence ID" value="ECPE_0000316701-mRNA-1"/>
    <property type="gene ID" value="ECPE_0000316701"/>
</dbReference>
<accession>A0A183A879</accession>
<feature type="compositionally biased region" description="Basic and acidic residues" evidence="1">
    <location>
        <begin position="81"/>
        <end position="99"/>
    </location>
</feature>
<evidence type="ECO:0000313" key="4">
    <source>
        <dbReference type="WBParaSite" id="ECPE_0000316701-mRNA-1"/>
    </source>
</evidence>
<sequence length="120" mass="13974">MLSNFDILDLARSTATIRFLWRVPRGMFRLSRVEMQQRKHQLRQKRLKTSTKETLGRKYDKKEESERKEETPKTVDSGSSNEKKQPVRKTSKGDPEAKTSKQSMLNGIPSPVLLRRAEQT</sequence>
<evidence type="ECO:0000313" key="3">
    <source>
        <dbReference type="Proteomes" id="UP000272942"/>
    </source>
</evidence>
<name>A0A183A879_9TREM</name>
<feature type="compositionally biased region" description="Basic and acidic residues" evidence="1">
    <location>
        <begin position="50"/>
        <end position="73"/>
    </location>
</feature>
<evidence type="ECO:0000313" key="2">
    <source>
        <dbReference type="EMBL" id="VDP68601.1"/>
    </source>
</evidence>